<organism evidence="1 3">
    <name type="scientific">Georhizobium profundi</name>
    <dbReference type="NCBI Taxonomy" id="2341112"/>
    <lineage>
        <taxon>Bacteria</taxon>
        <taxon>Pseudomonadati</taxon>
        <taxon>Pseudomonadota</taxon>
        <taxon>Alphaproteobacteria</taxon>
        <taxon>Hyphomicrobiales</taxon>
        <taxon>Rhizobiaceae</taxon>
        <taxon>Georhizobium</taxon>
    </lineage>
</organism>
<dbReference type="AlphaFoldDB" id="A0A3S9B4W1"/>
<name>A0A3S9B4W1_9HYPH</name>
<evidence type="ECO:0000313" key="1">
    <source>
        <dbReference type="EMBL" id="AZN72008.1"/>
    </source>
</evidence>
<evidence type="ECO:0000313" key="2">
    <source>
        <dbReference type="EMBL" id="AZN72743.1"/>
    </source>
</evidence>
<keyword evidence="3" id="KW-1185">Reference proteome</keyword>
<dbReference type="OrthoDB" id="8480914at2"/>
<dbReference type="InterPro" id="IPR010064">
    <property type="entry name" value="HK97-gp10_tail"/>
</dbReference>
<dbReference type="EMBL" id="CP032509">
    <property type="protein sequence ID" value="AZN72008.1"/>
    <property type="molecule type" value="Genomic_DNA"/>
</dbReference>
<accession>A0A3S9B4W1</accession>
<dbReference type="KEGG" id="abaw:D5400_16975"/>
<proteinExistence type="predicted"/>
<dbReference type="NCBIfam" id="TIGR01725">
    <property type="entry name" value="phge_HK97_gp10"/>
    <property type="match status" value="1"/>
</dbReference>
<sequence>MTVKILNRARLERKLRAMSANAKREIRAALEVSAAEIVALAKSLVPVGDTGELRDSIGWTWGRAPKGSMTLGRVAADSLGADLTITIYAGNSEAFYARWVEFGTEKAAAQPYFYPAYRALRRRVRSRTRRAVNKAGKEAAKA</sequence>
<evidence type="ECO:0000313" key="3">
    <source>
        <dbReference type="Proteomes" id="UP000268192"/>
    </source>
</evidence>
<dbReference type="Proteomes" id="UP000268192">
    <property type="component" value="Chromosome"/>
</dbReference>
<protein>
    <submittedName>
        <fullName evidence="1">HK97 gp10 family phage protein</fullName>
    </submittedName>
</protein>
<dbReference type="Pfam" id="PF04883">
    <property type="entry name" value="HK97-gp10_like"/>
    <property type="match status" value="1"/>
</dbReference>
<dbReference type="KEGG" id="abaw:D5400_12625"/>
<gene>
    <name evidence="1" type="ORF">D5400_12625</name>
    <name evidence="2" type="ORF">D5400_16975</name>
</gene>
<dbReference type="EMBL" id="CP032509">
    <property type="protein sequence ID" value="AZN72743.1"/>
    <property type="molecule type" value="Genomic_DNA"/>
</dbReference>
<reference evidence="1 3" key="1">
    <citation type="submission" date="2018-09" db="EMBL/GenBank/DDBJ databases">
        <title>Marinorhizobium profundi gen. nov., sp. nov., isolated from a deep-sea sediment sample from the New Britain Trench and proposal of Marinorhizobiaceae fam. nov. in the order Rhizobiales of the class Alphaproteobacteria.</title>
        <authorList>
            <person name="Cao J."/>
        </authorList>
    </citation>
    <scope>NUCLEOTIDE SEQUENCE [LARGE SCALE GENOMIC DNA]</scope>
    <source>
        <strain evidence="1 3">WS11</strain>
    </source>
</reference>